<name>X1IXH8_9ZZZZ</name>
<accession>X1IXH8</accession>
<dbReference type="EMBL" id="BARU01031558">
    <property type="protein sequence ID" value="GAH62248.1"/>
    <property type="molecule type" value="Genomic_DNA"/>
</dbReference>
<evidence type="ECO:0000313" key="1">
    <source>
        <dbReference type="EMBL" id="GAH62248.1"/>
    </source>
</evidence>
<reference evidence="1" key="1">
    <citation type="journal article" date="2014" name="Front. Microbiol.">
        <title>High frequency of phylogenetically diverse reductive dehalogenase-homologous genes in deep subseafloor sedimentary metagenomes.</title>
        <authorList>
            <person name="Kawai M."/>
            <person name="Futagami T."/>
            <person name="Toyoda A."/>
            <person name="Takaki Y."/>
            <person name="Nishi S."/>
            <person name="Hori S."/>
            <person name="Arai W."/>
            <person name="Tsubouchi T."/>
            <person name="Morono Y."/>
            <person name="Uchiyama I."/>
            <person name="Ito T."/>
            <person name="Fujiyama A."/>
            <person name="Inagaki F."/>
            <person name="Takami H."/>
        </authorList>
    </citation>
    <scope>NUCLEOTIDE SEQUENCE</scope>
    <source>
        <strain evidence="1">Expedition CK06-06</strain>
    </source>
</reference>
<dbReference type="AlphaFoldDB" id="X1IXH8"/>
<comment type="caution">
    <text evidence="1">The sequence shown here is derived from an EMBL/GenBank/DDBJ whole genome shotgun (WGS) entry which is preliminary data.</text>
</comment>
<sequence length="156" mass="17195">MVKDARVDIVLQRIEENIGEELDLIPSHIRRYGVNNIFTRVFGYLFGWKSDGKPVKLGATEAGSLKVATTGAGLEAYERNPTTNMDGWIAIAGVAVKTETFSNVMSVIDVLTKGFELYAEFSVDGVTWGAKKLFRGDLNHSKSMDLTCKAVRFSNV</sequence>
<organism evidence="1">
    <name type="scientific">marine sediment metagenome</name>
    <dbReference type="NCBI Taxonomy" id="412755"/>
    <lineage>
        <taxon>unclassified sequences</taxon>
        <taxon>metagenomes</taxon>
        <taxon>ecological metagenomes</taxon>
    </lineage>
</organism>
<feature type="non-terminal residue" evidence="1">
    <location>
        <position position="156"/>
    </location>
</feature>
<protein>
    <submittedName>
        <fullName evidence="1">Uncharacterized protein</fullName>
    </submittedName>
</protein>
<gene>
    <name evidence="1" type="ORF">S03H2_49900</name>
</gene>
<proteinExistence type="predicted"/>